<evidence type="ECO:0000313" key="2">
    <source>
        <dbReference type="EMBL" id="GAF76182.1"/>
    </source>
</evidence>
<evidence type="ECO:0008006" key="3">
    <source>
        <dbReference type="Google" id="ProtNLM"/>
    </source>
</evidence>
<gene>
    <name evidence="2" type="ORF">S01H1_13478</name>
</gene>
<accession>X0SJX2</accession>
<reference evidence="2" key="1">
    <citation type="journal article" date="2014" name="Front. Microbiol.">
        <title>High frequency of phylogenetically diverse reductive dehalogenase-homologous genes in deep subseafloor sedimentary metagenomes.</title>
        <authorList>
            <person name="Kawai M."/>
            <person name="Futagami T."/>
            <person name="Toyoda A."/>
            <person name="Takaki Y."/>
            <person name="Nishi S."/>
            <person name="Hori S."/>
            <person name="Arai W."/>
            <person name="Tsubouchi T."/>
            <person name="Morono Y."/>
            <person name="Uchiyama I."/>
            <person name="Ito T."/>
            <person name="Fujiyama A."/>
            <person name="Inagaki F."/>
            <person name="Takami H."/>
        </authorList>
    </citation>
    <scope>NUCLEOTIDE SEQUENCE</scope>
    <source>
        <strain evidence="2">Expedition CK06-06</strain>
    </source>
</reference>
<proteinExistence type="predicted"/>
<feature type="region of interest" description="Disordered" evidence="1">
    <location>
        <begin position="115"/>
        <end position="135"/>
    </location>
</feature>
<organism evidence="2">
    <name type="scientific">marine sediment metagenome</name>
    <dbReference type="NCBI Taxonomy" id="412755"/>
    <lineage>
        <taxon>unclassified sequences</taxon>
        <taxon>metagenomes</taxon>
        <taxon>ecological metagenomes</taxon>
    </lineage>
</organism>
<dbReference type="PANTHER" id="PTHR33969:SF2">
    <property type="entry name" value="SEGREGATION AND CONDENSATION PROTEIN A"/>
    <property type="match status" value="1"/>
</dbReference>
<protein>
    <recommendedName>
        <fullName evidence="3">Segregation and condensation protein A</fullName>
    </recommendedName>
</protein>
<dbReference type="Gene3D" id="1.10.10.580">
    <property type="entry name" value="Structural maintenance of chromosome 1. Chain E"/>
    <property type="match status" value="1"/>
</dbReference>
<comment type="caution">
    <text evidence="2">The sequence shown here is derived from an EMBL/GenBank/DDBJ whole genome shotgun (WGS) entry which is preliminary data.</text>
</comment>
<dbReference type="AlphaFoldDB" id="X0SJX2"/>
<sequence length="219" mass="25877">MEQEQILTNNTNNEPHEKIFNMLFKEDEVTWQSVIQELIKTEEMDPWDVNISLLTKKYIETIKKLKELDFRVSGKMLLAAALLLKIKSNKLVGEDIEYLDRLISSEDEEELTFEEELEPRPQEEMPKNLIPRTPQPRKRKVSIHDLMGALERALEVKRRRVLKSIPPMDVEIPEKKRDISDIIKEIYGRIKEFFWSNKKRRLTFSKLVPSDSKEDKIAA</sequence>
<feature type="non-terminal residue" evidence="2">
    <location>
        <position position="219"/>
    </location>
</feature>
<dbReference type="Gene3D" id="6.10.250.2410">
    <property type="match status" value="1"/>
</dbReference>
<dbReference type="PANTHER" id="PTHR33969">
    <property type="entry name" value="SEGREGATION AND CONDENSATION PROTEIN A"/>
    <property type="match status" value="1"/>
</dbReference>
<dbReference type="EMBL" id="BARS01006958">
    <property type="protein sequence ID" value="GAF76182.1"/>
    <property type="molecule type" value="Genomic_DNA"/>
</dbReference>
<name>X0SJX2_9ZZZZ</name>
<dbReference type="Pfam" id="PF02616">
    <property type="entry name" value="SMC_ScpA"/>
    <property type="match status" value="1"/>
</dbReference>
<evidence type="ECO:0000256" key="1">
    <source>
        <dbReference type="SAM" id="MobiDB-lite"/>
    </source>
</evidence>
<dbReference type="InterPro" id="IPR003768">
    <property type="entry name" value="ScpA"/>
</dbReference>
<dbReference type="InterPro" id="IPR023093">
    <property type="entry name" value="ScpA-like_C"/>
</dbReference>